<keyword evidence="4 7" id="KW-0378">Hydrolase</keyword>
<evidence type="ECO:0000256" key="1">
    <source>
        <dbReference type="ARBA" id="ARBA00006040"/>
    </source>
</evidence>
<evidence type="ECO:0000256" key="5">
    <source>
        <dbReference type="ARBA" id="ARBA00022833"/>
    </source>
</evidence>
<evidence type="ECO:0000313" key="10">
    <source>
        <dbReference type="Proteomes" id="UP001200741"/>
    </source>
</evidence>
<dbReference type="InterPro" id="IPR024077">
    <property type="entry name" value="Neurolysin/TOP_dom2"/>
</dbReference>
<name>A0ABS8XWL8_9BURK</name>
<keyword evidence="10" id="KW-1185">Reference proteome</keyword>
<dbReference type="InterPro" id="IPR045090">
    <property type="entry name" value="Pept_M3A_M3B"/>
</dbReference>
<comment type="caution">
    <text evidence="9">The sequence shown here is derived from an EMBL/GenBank/DDBJ whole genome shotgun (WGS) entry which is preliminary data.</text>
</comment>
<organism evidence="9 10">
    <name type="scientific">Pelomonas cellulosilytica</name>
    <dbReference type="NCBI Taxonomy" id="2906762"/>
    <lineage>
        <taxon>Bacteria</taxon>
        <taxon>Pseudomonadati</taxon>
        <taxon>Pseudomonadota</taxon>
        <taxon>Betaproteobacteria</taxon>
        <taxon>Burkholderiales</taxon>
        <taxon>Sphaerotilaceae</taxon>
        <taxon>Roseateles</taxon>
    </lineage>
</organism>
<comment type="cofactor">
    <cofactor evidence="7">
        <name>Zn(2+)</name>
        <dbReference type="ChEBI" id="CHEBI:29105"/>
    </cofactor>
    <text evidence="7">Binds 1 zinc ion.</text>
</comment>
<dbReference type="Gene3D" id="1.10.1370.10">
    <property type="entry name" value="Neurolysin, domain 3"/>
    <property type="match status" value="1"/>
</dbReference>
<feature type="domain" description="Peptidase M3A/M3B catalytic" evidence="8">
    <location>
        <begin position="231"/>
        <end position="707"/>
    </location>
</feature>
<dbReference type="CDD" id="cd06456">
    <property type="entry name" value="M3A_DCP"/>
    <property type="match status" value="1"/>
</dbReference>
<evidence type="ECO:0000256" key="3">
    <source>
        <dbReference type="ARBA" id="ARBA00022723"/>
    </source>
</evidence>
<dbReference type="SUPFAM" id="SSF55486">
    <property type="entry name" value="Metalloproteases ('zincins'), catalytic domain"/>
    <property type="match status" value="1"/>
</dbReference>
<evidence type="ECO:0000313" key="9">
    <source>
        <dbReference type="EMBL" id="MCE4555119.1"/>
    </source>
</evidence>
<evidence type="ECO:0000259" key="8">
    <source>
        <dbReference type="Pfam" id="PF01432"/>
    </source>
</evidence>
<proteinExistence type="inferred from homology"/>
<accession>A0ABS8XWL8</accession>
<keyword evidence="3 7" id="KW-0479">Metal-binding</keyword>
<dbReference type="PANTHER" id="PTHR43660">
    <property type="entry name" value="DIPEPTIDYL CARBOXYPEPTIDASE"/>
    <property type="match status" value="1"/>
</dbReference>
<dbReference type="InterPro" id="IPR024079">
    <property type="entry name" value="MetalloPept_cat_dom_sf"/>
</dbReference>
<evidence type="ECO:0000256" key="2">
    <source>
        <dbReference type="ARBA" id="ARBA00022670"/>
    </source>
</evidence>
<keyword evidence="2 7" id="KW-0645">Protease</keyword>
<sequence>MSTNPLLQDWTGPHGLPPFADIQPAHFPPAFDAALAEHRGEIETIASQAEPPTFDNTLAAFDASGRLLTRLEHLFYTLAASATSPELQAVQRDLAAPLAAHNSAVYMHARLFSRVDALFEQRERLGLTSEQQRLLERVHLDFVRAGARLAPSAQVRYAAIMARLAELNTRFAQNVLASENGYQLRLTTEDELAGLPGFVRAAARQAAVERGFGEGVHVVTLSRSLIVPFLTFSARRDLREQAWRAWVGRGDGTGQEDAGDNRALCREILQLRAEQARLHGHGCYADFALEDTMARKQDAVMSLLERVWQPALAAQAREREAVLGAMATSGATHALEPWDWRYYAEQVRRARFELDEAEVKPYFPLERMVAAMFDCASRLFGLQFKPRADIAGYHADVKAYEVFNADGSLRGLFLQDNFARPPKRSGAWMNALRNQSGYLGPRSASTPTAPRGGEAALGSGPAGGFRLGVTPIILNNNNFARGAAGEPTLLSFDDVRTLFHEFGHGLHGLLSDVEHERLAGTQVLRDFVELPSQLYEHWMAEPQVLKKFARHWQTDEPLPDALLAKLQAARQFGQGYETLRYTASAIVDMAAHALPEAPADVVAFEADTMRRWDLPSEVGMNHRLTHFQHLFSSAGYAAGYYVYLWAEVLDCDAFDAFVEAGDVFDPAVAARLRECILSAGNSVEPGTAFRAFRGRDPVVEPMLKDRGLLPA</sequence>
<protein>
    <submittedName>
        <fullName evidence="9">M3 family metallopeptidase</fullName>
    </submittedName>
</protein>
<gene>
    <name evidence="9" type="ORF">LXT13_11890</name>
</gene>
<keyword evidence="6 7" id="KW-0482">Metalloprotease</keyword>
<comment type="similarity">
    <text evidence="1 7">Belongs to the peptidase M3 family.</text>
</comment>
<evidence type="ECO:0000256" key="4">
    <source>
        <dbReference type="ARBA" id="ARBA00022801"/>
    </source>
</evidence>
<dbReference type="Pfam" id="PF01432">
    <property type="entry name" value="Peptidase_M3"/>
    <property type="match status" value="1"/>
</dbReference>
<dbReference type="EMBL" id="JAJTWU010000004">
    <property type="protein sequence ID" value="MCE4555119.1"/>
    <property type="molecule type" value="Genomic_DNA"/>
</dbReference>
<dbReference type="Gene3D" id="1.10.1370.40">
    <property type="match status" value="1"/>
</dbReference>
<keyword evidence="5 7" id="KW-0862">Zinc</keyword>
<dbReference type="InterPro" id="IPR034005">
    <property type="entry name" value="M3A_DCP"/>
</dbReference>
<evidence type="ECO:0000256" key="6">
    <source>
        <dbReference type="ARBA" id="ARBA00023049"/>
    </source>
</evidence>
<dbReference type="InterPro" id="IPR001567">
    <property type="entry name" value="Pept_M3A_M3B_dom"/>
</dbReference>
<evidence type="ECO:0000256" key="7">
    <source>
        <dbReference type="RuleBase" id="RU003435"/>
    </source>
</evidence>
<reference evidence="9 10" key="1">
    <citation type="submission" date="2021-12" db="EMBL/GenBank/DDBJ databases">
        <title>Genome seq of P8.</title>
        <authorList>
            <person name="Seo T."/>
        </authorList>
    </citation>
    <scope>NUCLEOTIDE SEQUENCE [LARGE SCALE GENOMIC DNA]</scope>
    <source>
        <strain evidence="9 10">P8</strain>
    </source>
</reference>
<dbReference type="RefSeq" id="WP_233372138.1">
    <property type="nucleotide sequence ID" value="NZ_JAJTWU010000004.1"/>
</dbReference>
<dbReference type="PANTHER" id="PTHR43660:SF1">
    <property type="entry name" value="DIPEPTIDYL CARBOXYPEPTIDASE"/>
    <property type="match status" value="1"/>
</dbReference>
<dbReference type="Proteomes" id="UP001200741">
    <property type="component" value="Unassembled WGS sequence"/>
</dbReference>
<dbReference type="Gene3D" id="3.40.390.10">
    <property type="entry name" value="Collagenase (Catalytic Domain)"/>
    <property type="match status" value="1"/>
</dbReference>